<dbReference type="PROSITE" id="PS00136">
    <property type="entry name" value="SUBTILASE_ASP"/>
    <property type="match status" value="1"/>
</dbReference>
<reference evidence="8 9" key="1">
    <citation type="submission" date="2019-03" db="EMBL/GenBank/DDBJ databases">
        <title>Genomic Encyclopedia of Type Strains, Phase IV (KMG-IV): sequencing the most valuable type-strain genomes for metagenomic binning, comparative biology and taxonomic classification.</title>
        <authorList>
            <person name="Goeker M."/>
        </authorList>
    </citation>
    <scope>NUCLEOTIDE SEQUENCE [LARGE SCALE GENOMIC DNA]</scope>
    <source>
        <strain evidence="8 9">DSM 100556</strain>
    </source>
</reference>
<feature type="active site" description="Charge relay system" evidence="5">
    <location>
        <position position="67"/>
    </location>
</feature>
<dbReference type="PANTHER" id="PTHR43806:SF65">
    <property type="entry name" value="SERINE PROTEASE APRX"/>
    <property type="match status" value="1"/>
</dbReference>
<dbReference type="InterPro" id="IPR000209">
    <property type="entry name" value="Peptidase_S8/S53_dom"/>
</dbReference>
<evidence type="ECO:0000256" key="6">
    <source>
        <dbReference type="RuleBase" id="RU003355"/>
    </source>
</evidence>
<evidence type="ECO:0000256" key="1">
    <source>
        <dbReference type="ARBA" id="ARBA00011073"/>
    </source>
</evidence>
<dbReference type="SUPFAM" id="SSF52743">
    <property type="entry name" value="Subtilisin-like"/>
    <property type="match status" value="1"/>
</dbReference>
<dbReference type="Pfam" id="PF00082">
    <property type="entry name" value="Peptidase_S8"/>
    <property type="match status" value="1"/>
</dbReference>
<dbReference type="PANTHER" id="PTHR43806">
    <property type="entry name" value="PEPTIDASE S8"/>
    <property type="match status" value="1"/>
</dbReference>
<keyword evidence="9" id="KW-1185">Reference proteome</keyword>
<proteinExistence type="inferred from homology"/>
<dbReference type="InterPro" id="IPR015500">
    <property type="entry name" value="Peptidase_S8_subtilisin-rel"/>
</dbReference>
<evidence type="ECO:0000256" key="2">
    <source>
        <dbReference type="ARBA" id="ARBA00022670"/>
    </source>
</evidence>
<keyword evidence="3 5" id="KW-0378">Hydrolase</keyword>
<dbReference type="CDD" id="cd07487">
    <property type="entry name" value="Peptidases_S8_1"/>
    <property type="match status" value="1"/>
</dbReference>
<accession>A0A4R1R3B2</accession>
<gene>
    <name evidence="8" type="ORF">EDD76_103105</name>
</gene>
<dbReference type="PRINTS" id="PR00723">
    <property type="entry name" value="SUBTILISIN"/>
</dbReference>
<evidence type="ECO:0000256" key="4">
    <source>
        <dbReference type="ARBA" id="ARBA00022825"/>
    </source>
</evidence>
<dbReference type="InterPro" id="IPR036852">
    <property type="entry name" value="Peptidase_S8/S53_dom_sf"/>
</dbReference>
<dbReference type="OrthoDB" id="9798386at2"/>
<dbReference type="InterPro" id="IPR023827">
    <property type="entry name" value="Peptidase_S8_Asp-AS"/>
</dbReference>
<dbReference type="STRING" id="1469948.GCA_000732725_00954"/>
<protein>
    <submittedName>
        <fullName evidence="8">Serine protease AprX</fullName>
    </submittedName>
</protein>
<dbReference type="Gene3D" id="3.40.50.200">
    <property type="entry name" value="Peptidase S8/S53 domain"/>
    <property type="match status" value="1"/>
</dbReference>
<sequence>MFRVRQQVGCTDELVASCNIGRNGEVDDIRVAVLDTGVGSHPDLDGRVEAFYDFLHGGRAAYDDSGHGTHVIGCIGGSGKASGGMYKGIAPYCRLIVGKVLDENGDGNIDNMRKGIEWVLDNRERYKIRVLNISIGIGHIDDKSRMNELIRTVDAAWDSGIVVVCAAGNMGPEPMTISPLGASKKVITVGCHEGGFFSGKSSLCEDYSGRGPSPYAVKKPDVVAPGTDIISCNVACRSTFRGYKNSYTKKSGTSMATPIVSGAAALLLQKYPYLTNEQVKRKINYSATDLHEPWTKQGWGMVNIGRMLSL</sequence>
<dbReference type="Proteomes" id="UP000295718">
    <property type="component" value="Unassembled WGS sequence"/>
</dbReference>
<evidence type="ECO:0000313" key="8">
    <source>
        <dbReference type="EMBL" id="TCL59916.1"/>
    </source>
</evidence>
<feature type="active site" description="Charge relay system" evidence="5">
    <location>
        <position position="35"/>
    </location>
</feature>
<dbReference type="EMBL" id="SLUO01000003">
    <property type="protein sequence ID" value="TCL59916.1"/>
    <property type="molecule type" value="Genomic_DNA"/>
</dbReference>
<dbReference type="InterPro" id="IPR050131">
    <property type="entry name" value="Peptidase_S8_subtilisin-like"/>
</dbReference>
<evidence type="ECO:0000259" key="7">
    <source>
        <dbReference type="Pfam" id="PF00082"/>
    </source>
</evidence>
<feature type="active site" description="Charge relay system" evidence="5">
    <location>
        <position position="254"/>
    </location>
</feature>
<comment type="caution">
    <text evidence="8">The sequence shown here is derived from an EMBL/GenBank/DDBJ whole genome shotgun (WGS) entry which is preliminary data.</text>
</comment>
<name>A0A4R1R3B2_9FIRM</name>
<evidence type="ECO:0000313" key="9">
    <source>
        <dbReference type="Proteomes" id="UP000295718"/>
    </source>
</evidence>
<evidence type="ECO:0000256" key="3">
    <source>
        <dbReference type="ARBA" id="ARBA00022801"/>
    </source>
</evidence>
<keyword evidence="4 5" id="KW-0720">Serine protease</keyword>
<organism evidence="8 9">
    <name type="scientific">Kineothrix alysoides</name>
    <dbReference type="NCBI Taxonomy" id="1469948"/>
    <lineage>
        <taxon>Bacteria</taxon>
        <taxon>Bacillati</taxon>
        <taxon>Bacillota</taxon>
        <taxon>Clostridia</taxon>
        <taxon>Lachnospirales</taxon>
        <taxon>Lachnospiraceae</taxon>
        <taxon>Kineothrix</taxon>
    </lineage>
</organism>
<evidence type="ECO:0000256" key="5">
    <source>
        <dbReference type="PROSITE-ProRule" id="PRU01240"/>
    </source>
</evidence>
<keyword evidence="2 5" id="KW-0645">Protease</keyword>
<dbReference type="PROSITE" id="PS51892">
    <property type="entry name" value="SUBTILASE"/>
    <property type="match status" value="1"/>
</dbReference>
<dbReference type="PROSITE" id="PS00138">
    <property type="entry name" value="SUBTILASE_SER"/>
    <property type="match status" value="1"/>
</dbReference>
<dbReference type="AlphaFoldDB" id="A0A4R1R3B2"/>
<dbReference type="InterPro" id="IPR023828">
    <property type="entry name" value="Peptidase_S8_Ser-AS"/>
</dbReference>
<comment type="similarity">
    <text evidence="1 5 6">Belongs to the peptidase S8 family.</text>
</comment>
<dbReference type="RefSeq" id="WP_031389700.1">
    <property type="nucleotide sequence ID" value="NZ_JPNB01000001.1"/>
</dbReference>
<dbReference type="GO" id="GO:0006508">
    <property type="term" value="P:proteolysis"/>
    <property type="evidence" value="ECO:0007669"/>
    <property type="project" value="UniProtKB-KW"/>
</dbReference>
<dbReference type="GO" id="GO:0004252">
    <property type="term" value="F:serine-type endopeptidase activity"/>
    <property type="evidence" value="ECO:0007669"/>
    <property type="project" value="UniProtKB-UniRule"/>
</dbReference>
<feature type="domain" description="Peptidase S8/S53" evidence="7">
    <location>
        <begin position="28"/>
        <end position="300"/>
    </location>
</feature>